<gene>
    <name evidence="7" type="ORF">RGQ15_02875</name>
</gene>
<keyword evidence="4 6" id="KW-1133">Transmembrane helix</keyword>
<evidence type="ECO:0000256" key="3">
    <source>
        <dbReference type="ARBA" id="ARBA00022692"/>
    </source>
</evidence>
<evidence type="ECO:0000256" key="1">
    <source>
        <dbReference type="ARBA" id="ARBA00004141"/>
    </source>
</evidence>
<comment type="subcellular location">
    <subcellularLocation>
        <location evidence="1 6">Membrane</location>
        <topology evidence="1 6">Multi-pass membrane protein</topology>
    </subcellularLocation>
</comment>
<feature type="transmembrane region" description="Helical" evidence="6">
    <location>
        <begin position="32"/>
        <end position="52"/>
    </location>
</feature>
<feature type="transmembrane region" description="Helical" evidence="6">
    <location>
        <begin position="138"/>
        <end position="156"/>
    </location>
</feature>
<keyword evidence="5 6" id="KW-0472">Membrane</keyword>
<evidence type="ECO:0000313" key="7">
    <source>
        <dbReference type="EMBL" id="MDS9466520.1"/>
    </source>
</evidence>
<feature type="transmembrane region" description="Helical" evidence="6">
    <location>
        <begin position="377"/>
        <end position="396"/>
    </location>
</feature>
<keyword evidence="3 6" id="KW-0812">Transmembrane</keyword>
<dbReference type="RefSeq" id="WP_311158712.1">
    <property type="nucleotide sequence ID" value="NZ_JAVQLW010000001.1"/>
</dbReference>
<accession>A0ABU2HPS2</accession>
<feature type="transmembrane region" description="Helical" evidence="6">
    <location>
        <begin position="232"/>
        <end position="252"/>
    </location>
</feature>
<feature type="transmembrane region" description="Helical" evidence="6">
    <location>
        <begin position="258"/>
        <end position="280"/>
    </location>
</feature>
<evidence type="ECO:0000256" key="2">
    <source>
        <dbReference type="ARBA" id="ARBA00022448"/>
    </source>
</evidence>
<keyword evidence="6" id="KW-0592">Phosphate transport</keyword>
<evidence type="ECO:0000256" key="4">
    <source>
        <dbReference type="ARBA" id="ARBA00022989"/>
    </source>
</evidence>
<name>A0ABU2HPS2_9RHOB</name>
<comment type="similarity">
    <text evidence="6">Belongs to the inorganic phosphate transporter (PiT) (TC 2.A.20) family.</text>
</comment>
<dbReference type="EMBL" id="JAVQLW010000001">
    <property type="protein sequence ID" value="MDS9466520.1"/>
    <property type="molecule type" value="Genomic_DNA"/>
</dbReference>
<keyword evidence="2 6" id="KW-0813">Transport</keyword>
<dbReference type="Pfam" id="PF01384">
    <property type="entry name" value="PHO4"/>
    <property type="match status" value="1"/>
</dbReference>
<protein>
    <recommendedName>
        <fullName evidence="6">Phosphate transporter</fullName>
    </recommendedName>
</protein>
<reference evidence="8" key="1">
    <citation type="submission" date="2023-07" db="EMBL/GenBank/DDBJ databases">
        <title>Paracoccus sp. MBLB3053 whole genome sequence.</title>
        <authorList>
            <person name="Hwang C.Y."/>
            <person name="Cho E.-S."/>
            <person name="Seo M.-J."/>
        </authorList>
    </citation>
    <scope>NUCLEOTIDE SEQUENCE [LARGE SCALE GENOMIC DNA]</scope>
    <source>
        <strain evidence="8">MBLB3053</strain>
    </source>
</reference>
<keyword evidence="8" id="KW-1185">Reference proteome</keyword>
<proteinExistence type="inferred from homology"/>
<organism evidence="7 8">
    <name type="scientific">Paracoccus aurantius</name>
    <dbReference type="NCBI Taxonomy" id="3073814"/>
    <lineage>
        <taxon>Bacteria</taxon>
        <taxon>Pseudomonadati</taxon>
        <taxon>Pseudomonadota</taxon>
        <taxon>Alphaproteobacteria</taxon>
        <taxon>Rhodobacterales</taxon>
        <taxon>Paracoccaceae</taxon>
        <taxon>Paracoccus</taxon>
    </lineage>
</organism>
<dbReference type="Proteomes" id="UP001269144">
    <property type="component" value="Unassembled WGS sequence"/>
</dbReference>
<dbReference type="PANTHER" id="PTHR11101:SF80">
    <property type="entry name" value="PHOSPHATE TRANSPORTER"/>
    <property type="match status" value="1"/>
</dbReference>
<feature type="transmembrane region" description="Helical" evidence="6">
    <location>
        <begin position="343"/>
        <end position="365"/>
    </location>
</feature>
<feature type="transmembrane region" description="Helical" evidence="6">
    <location>
        <begin position="88"/>
        <end position="118"/>
    </location>
</feature>
<feature type="transmembrane region" description="Helical" evidence="6">
    <location>
        <begin position="168"/>
        <end position="188"/>
    </location>
</feature>
<feature type="transmembrane region" description="Helical" evidence="6">
    <location>
        <begin position="447"/>
        <end position="469"/>
    </location>
</feature>
<evidence type="ECO:0000313" key="8">
    <source>
        <dbReference type="Proteomes" id="UP001269144"/>
    </source>
</evidence>
<comment type="caution">
    <text evidence="7">The sequence shown here is derived from an EMBL/GenBank/DDBJ whole genome shotgun (WGS) entry which is preliminary data.</text>
</comment>
<evidence type="ECO:0000256" key="5">
    <source>
        <dbReference type="ARBA" id="ARBA00023136"/>
    </source>
</evidence>
<dbReference type="InterPro" id="IPR001204">
    <property type="entry name" value="Phos_transporter"/>
</dbReference>
<dbReference type="PANTHER" id="PTHR11101">
    <property type="entry name" value="PHOSPHATE TRANSPORTER"/>
    <property type="match status" value="1"/>
</dbReference>
<feature type="transmembrane region" description="Helical" evidence="6">
    <location>
        <begin position="292"/>
        <end position="311"/>
    </location>
</feature>
<feature type="transmembrane region" description="Helical" evidence="6">
    <location>
        <begin position="402"/>
        <end position="419"/>
    </location>
</feature>
<feature type="transmembrane region" description="Helical" evidence="6">
    <location>
        <begin position="194"/>
        <end position="212"/>
    </location>
</feature>
<sequence length="474" mass="48799">MARSWREYRVLDKDLGRITKAEHAAAASSRPLLRIGIALVFIAVAAEFAAIMLAGHPAWGIMAASIAVAVYLALSIGANDVSNALGPAVGAGAIALTTGLVLVAVMEILGAVLAGGAVTNTLTEGLIGEAMGHGQPTARMMLAALLGAASWITLATRMNAPVSTTHTVVGAIAGAGIATFGLASVNWAGLAMIAIGWVISPIVSGLLAALILSSMHRHVLDKEDPIPAGRIWLTGLVSITTGLLVAMAAIAFRDLGGWIVALLAIGGAGLGALYAHLMLARQIEGAVGEKIGLKRLLGMPLTAAALVMGFAHGSNSTSNIAAPLTIILEHIAGPNEQEIDLTVVLLLSGMGVAVGILLFGGRLVTMVGSRITRLNPSRALCISLATALTVLGFSVAGMPVSTTHISVGGVFGVGFYREWRDQQKAKERAPMPVEEQRRRHLVRRSHVRTILGAWIVTVPVNAALAAALAKLLGL</sequence>
<evidence type="ECO:0000256" key="6">
    <source>
        <dbReference type="RuleBase" id="RU363058"/>
    </source>
</evidence>
<feature type="transmembrane region" description="Helical" evidence="6">
    <location>
        <begin position="58"/>
        <end position="76"/>
    </location>
</feature>